<feature type="non-terminal residue" evidence="2">
    <location>
        <position position="123"/>
    </location>
</feature>
<name>M9M454_PAEPP</name>
<protein>
    <submittedName>
        <fullName evidence="2">Phosphoglycerol transferase</fullName>
    </submittedName>
</protein>
<proteinExistence type="predicted"/>
<dbReference type="Proteomes" id="UP000029453">
    <property type="component" value="Unassembled WGS sequence"/>
</dbReference>
<dbReference type="EMBL" id="BALG01000262">
    <property type="protein sequence ID" value="GAC43859.1"/>
    <property type="molecule type" value="Genomic_DNA"/>
</dbReference>
<sequence>MTLTFNGALDGDSVKNKASYTFKKYNASKQEFEEDRTVTVTNVTYETVTSVTYATYGAGQTQNTVVLQLEGLQSGSKYQVTVTGGVKGFGQAALTGIKEATFEVPQTSSSSSSSSSLSSGTGT</sequence>
<dbReference type="GO" id="GO:0016740">
    <property type="term" value="F:transferase activity"/>
    <property type="evidence" value="ECO:0007669"/>
    <property type="project" value="UniProtKB-KW"/>
</dbReference>
<keyword evidence="3" id="KW-1185">Reference proteome</keyword>
<feature type="compositionally biased region" description="Low complexity" evidence="1">
    <location>
        <begin position="108"/>
        <end position="123"/>
    </location>
</feature>
<evidence type="ECO:0000256" key="1">
    <source>
        <dbReference type="SAM" id="MobiDB-lite"/>
    </source>
</evidence>
<gene>
    <name evidence="2" type="ORF">PPOP_3259</name>
</gene>
<dbReference type="AlphaFoldDB" id="M9M454"/>
<reference evidence="2 3" key="1">
    <citation type="submission" date="2012-10" db="EMBL/GenBank/DDBJ databases">
        <title>Draft Genome Sequence of Paenibacillus popilliae ATCC 14706T.</title>
        <authorList>
            <person name="Iiyama K."/>
            <person name="Mori K."/>
            <person name="Mon H."/>
            <person name="Chieda Y."/>
            <person name="Lee J.M."/>
            <person name="Kusakabe T."/>
            <person name="Tashiro K."/>
            <person name="Asano S."/>
            <person name="Yasunaga-Aoki C."/>
            <person name="Shimizu S."/>
        </authorList>
    </citation>
    <scope>NUCLEOTIDE SEQUENCE [LARGE SCALE GENOMIC DNA]</scope>
    <source>
        <strain evidence="2 3">ATCC 14706</strain>
    </source>
</reference>
<keyword evidence="2" id="KW-0808">Transferase</keyword>
<evidence type="ECO:0000313" key="3">
    <source>
        <dbReference type="Proteomes" id="UP000029453"/>
    </source>
</evidence>
<comment type="caution">
    <text evidence="2">The sequence shown here is derived from an EMBL/GenBank/DDBJ whole genome shotgun (WGS) entry which is preliminary data.</text>
</comment>
<accession>M9M454</accession>
<evidence type="ECO:0000313" key="2">
    <source>
        <dbReference type="EMBL" id="GAC43859.1"/>
    </source>
</evidence>
<feature type="region of interest" description="Disordered" evidence="1">
    <location>
        <begin position="104"/>
        <end position="123"/>
    </location>
</feature>
<organism evidence="2 3">
    <name type="scientific">Paenibacillus popilliae ATCC 14706</name>
    <dbReference type="NCBI Taxonomy" id="1212764"/>
    <lineage>
        <taxon>Bacteria</taxon>
        <taxon>Bacillati</taxon>
        <taxon>Bacillota</taxon>
        <taxon>Bacilli</taxon>
        <taxon>Bacillales</taxon>
        <taxon>Paenibacillaceae</taxon>
        <taxon>Paenibacillus</taxon>
    </lineage>
</organism>